<dbReference type="Pfam" id="PF13599">
    <property type="entry name" value="Pentapeptide_4"/>
    <property type="match status" value="1"/>
</dbReference>
<name>A0A4P6Y6V2_9FLAO</name>
<dbReference type="RefSeq" id="WP_133275749.1">
    <property type="nucleotide sequence ID" value="NZ_CP037933.1"/>
</dbReference>
<proteinExistence type="predicted"/>
<sequence>MENLLYTNHTFEKLAFIDQRVNNREFEDCVFKNCDFSNSDFSNNTFMDCQFIDCNLSMTQLVGTSLKTVDFKNCKLMGIQFHTCTDFLFNVRFQDCVLDYSSFANKKMPKTKFYACSMKEVSFIGTNLTNASFENCNLDNAIFNDTQLAGADFRKAYHYKIDPEFNPMKKAQFSTQGIVGLLDKYDIKIE</sequence>
<dbReference type="SUPFAM" id="SSF141571">
    <property type="entry name" value="Pentapeptide repeat-like"/>
    <property type="match status" value="1"/>
</dbReference>
<protein>
    <submittedName>
        <fullName evidence="1">Pentapeptide repeat-containing protein</fullName>
    </submittedName>
</protein>
<dbReference type="AlphaFoldDB" id="A0A4P6Y6V2"/>
<dbReference type="KEGG" id="fnk:E1750_05175"/>
<organism evidence="1 2">
    <name type="scientific">Flavobacterium nackdongense</name>
    <dbReference type="NCBI Taxonomy" id="2547394"/>
    <lineage>
        <taxon>Bacteria</taxon>
        <taxon>Pseudomonadati</taxon>
        <taxon>Bacteroidota</taxon>
        <taxon>Flavobacteriia</taxon>
        <taxon>Flavobacteriales</taxon>
        <taxon>Flavobacteriaceae</taxon>
        <taxon>Flavobacterium</taxon>
    </lineage>
</organism>
<evidence type="ECO:0000313" key="2">
    <source>
        <dbReference type="Proteomes" id="UP000291124"/>
    </source>
</evidence>
<dbReference type="OrthoDB" id="67652at2"/>
<dbReference type="Gene3D" id="2.160.20.80">
    <property type="entry name" value="E3 ubiquitin-protein ligase SopA"/>
    <property type="match status" value="1"/>
</dbReference>
<dbReference type="Pfam" id="PF00805">
    <property type="entry name" value="Pentapeptide"/>
    <property type="match status" value="1"/>
</dbReference>
<dbReference type="PANTHER" id="PTHR42999:SF1">
    <property type="entry name" value="PENTAPEPTIDE REPEAT-CONTAINING PROTEIN"/>
    <property type="match status" value="1"/>
</dbReference>
<dbReference type="InterPro" id="IPR052949">
    <property type="entry name" value="PA_immunity-related"/>
</dbReference>
<keyword evidence="2" id="KW-1185">Reference proteome</keyword>
<reference evidence="2" key="1">
    <citation type="submission" date="2019-03" db="EMBL/GenBank/DDBJ databases">
        <title>Flavobacterium sp.</title>
        <authorList>
            <person name="Kim H."/>
        </authorList>
    </citation>
    <scope>NUCLEOTIDE SEQUENCE [LARGE SCALE GENOMIC DNA]</scope>
    <source>
        <strain evidence="2">GS13</strain>
    </source>
</reference>
<dbReference type="PANTHER" id="PTHR42999">
    <property type="entry name" value="ANTIBIOTIC RESISTANCE PROTEIN MCBG"/>
    <property type="match status" value="1"/>
</dbReference>
<accession>A0A4P6Y6V2</accession>
<dbReference type="InterPro" id="IPR001646">
    <property type="entry name" value="5peptide_repeat"/>
</dbReference>
<gene>
    <name evidence="1" type="ORF">E1750_05175</name>
</gene>
<evidence type="ECO:0000313" key="1">
    <source>
        <dbReference type="EMBL" id="QBN18221.1"/>
    </source>
</evidence>
<dbReference type="EMBL" id="CP037933">
    <property type="protein sequence ID" value="QBN18221.1"/>
    <property type="molecule type" value="Genomic_DNA"/>
</dbReference>
<dbReference type="Proteomes" id="UP000291124">
    <property type="component" value="Chromosome"/>
</dbReference>